<evidence type="ECO:0000256" key="4">
    <source>
        <dbReference type="ARBA" id="ARBA00023157"/>
    </source>
</evidence>
<accession>A0ABV8LF20</accession>
<evidence type="ECO:0000256" key="5">
    <source>
        <dbReference type="ARBA" id="ARBA00023284"/>
    </source>
</evidence>
<feature type="domain" description="Thioredoxin" evidence="6">
    <location>
        <begin position="43"/>
        <end position="185"/>
    </location>
</feature>
<dbReference type="Pfam" id="PF00578">
    <property type="entry name" value="AhpC-TSA"/>
    <property type="match status" value="1"/>
</dbReference>
<dbReference type="InterPro" id="IPR013766">
    <property type="entry name" value="Thioredoxin_domain"/>
</dbReference>
<dbReference type="InterPro" id="IPR000866">
    <property type="entry name" value="AhpC/TSA"/>
</dbReference>
<keyword evidence="8" id="KW-1185">Reference proteome</keyword>
<evidence type="ECO:0000256" key="1">
    <source>
        <dbReference type="ARBA" id="ARBA00004196"/>
    </source>
</evidence>
<evidence type="ECO:0000259" key="6">
    <source>
        <dbReference type="PROSITE" id="PS51352"/>
    </source>
</evidence>
<dbReference type="EMBL" id="JBHSAY010000003">
    <property type="protein sequence ID" value="MFC4129502.1"/>
    <property type="molecule type" value="Genomic_DNA"/>
</dbReference>
<dbReference type="InterPro" id="IPR050553">
    <property type="entry name" value="Thioredoxin_ResA/DsbE_sf"/>
</dbReference>
<dbReference type="PANTHER" id="PTHR42852:SF6">
    <property type="entry name" value="THIOL:DISULFIDE INTERCHANGE PROTEIN DSBE"/>
    <property type="match status" value="1"/>
</dbReference>
<keyword evidence="3" id="KW-0735">Signal-anchor</keyword>
<comment type="caution">
    <text evidence="7">The sequence shown here is derived from an EMBL/GenBank/DDBJ whole genome shotgun (WGS) entry which is preliminary data.</text>
</comment>
<dbReference type="SUPFAM" id="SSF52833">
    <property type="entry name" value="Thioredoxin-like"/>
    <property type="match status" value="1"/>
</dbReference>
<keyword evidence="4" id="KW-1015">Disulfide bond</keyword>
<evidence type="ECO:0000256" key="2">
    <source>
        <dbReference type="ARBA" id="ARBA00022748"/>
    </source>
</evidence>
<protein>
    <submittedName>
        <fullName evidence="7">Redoxin domain-containing protein</fullName>
    </submittedName>
</protein>
<dbReference type="Gene3D" id="3.40.30.10">
    <property type="entry name" value="Glutaredoxin"/>
    <property type="match status" value="1"/>
</dbReference>
<dbReference type="CDD" id="cd02966">
    <property type="entry name" value="TlpA_like_family"/>
    <property type="match status" value="1"/>
</dbReference>
<dbReference type="Proteomes" id="UP001595816">
    <property type="component" value="Unassembled WGS sequence"/>
</dbReference>
<dbReference type="PANTHER" id="PTHR42852">
    <property type="entry name" value="THIOL:DISULFIDE INTERCHANGE PROTEIN DSBE"/>
    <property type="match status" value="1"/>
</dbReference>
<evidence type="ECO:0000256" key="3">
    <source>
        <dbReference type="ARBA" id="ARBA00022968"/>
    </source>
</evidence>
<keyword evidence="3" id="KW-0812">Transmembrane</keyword>
<name>A0ABV8LF20_9ACTN</name>
<dbReference type="PROSITE" id="PS51352">
    <property type="entry name" value="THIOREDOXIN_2"/>
    <property type="match status" value="1"/>
</dbReference>
<sequence>MRRWAVTVLAGALLLAGCGSDEPKNAEPPIDGPFAECAALSSDNASPELPDVTLPCFHGGQSVRFSQLKGAVVVNLWASWCQPCIRELPAFTQLAGKKDAPRVIGVVTTDKRNSSAALAEELHVTFPTLFDDRGRLATALVEAERIKSSALPATVFVKDGRIAYVYQGSALDEAKLTELVDRYLGVKV</sequence>
<reference evidence="8" key="1">
    <citation type="journal article" date="2019" name="Int. J. Syst. Evol. Microbiol.">
        <title>The Global Catalogue of Microorganisms (GCM) 10K type strain sequencing project: providing services to taxonomists for standard genome sequencing and annotation.</title>
        <authorList>
            <consortium name="The Broad Institute Genomics Platform"/>
            <consortium name="The Broad Institute Genome Sequencing Center for Infectious Disease"/>
            <person name="Wu L."/>
            <person name="Ma J."/>
        </authorList>
    </citation>
    <scope>NUCLEOTIDE SEQUENCE [LARGE SCALE GENOMIC DNA]</scope>
    <source>
        <strain evidence="8">CGMCC 4.7289</strain>
    </source>
</reference>
<dbReference type="InterPro" id="IPR036249">
    <property type="entry name" value="Thioredoxin-like_sf"/>
</dbReference>
<organism evidence="7 8">
    <name type="scientific">Hamadaea flava</name>
    <dbReference type="NCBI Taxonomy" id="1742688"/>
    <lineage>
        <taxon>Bacteria</taxon>
        <taxon>Bacillati</taxon>
        <taxon>Actinomycetota</taxon>
        <taxon>Actinomycetes</taxon>
        <taxon>Micromonosporales</taxon>
        <taxon>Micromonosporaceae</taxon>
        <taxon>Hamadaea</taxon>
    </lineage>
</organism>
<evidence type="ECO:0000313" key="7">
    <source>
        <dbReference type="EMBL" id="MFC4129502.1"/>
    </source>
</evidence>
<proteinExistence type="predicted"/>
<evidence type="ECO:0000313" key="8">
    <source>
        <dbReference type="Proteomes" id="UP001595816"/>
    </source>
</evidence>
<dbReference type="RefSeq" id="WP_253759516.1">
    <property type="nucleotide sequence ID" value="NZ_JAMZDZ010000001.1"/>
</dbReference>
<gene>
    <name evidence="7" type="ORF">ACFOZ4_02670</name>
</gene>
<dbReference type="PROSITE" id="PS51257">
    <property type="entry name" value="PROKAR_LIPOPROTEIN"/>
    <property type="match status" value="1"/>
</dbReference>
<comment type="subcellular location">
    <subcellularLocation>
        <location evidence="1">Cell envelope</location>
    </subcellularLocation>
</comment>
<keyword evidence="5" id="KW-0676">Redox-active center</keyword>
<keyword evidence="2" id="KW-0201">Cytochrome c-type biogenesis</keyword>